<dbReference type="SUPFAM" id="SSF55718">
    <property type="entry name" value="SCP-like"/>
    <property type="match status" value="1"/>
</dbReference>
<evidence type="ECO:0000313" key="2">
    <source>
        <dbReference type="EMBL" id="CAB5000275.1"/>
    </source>
</evidence>
<organism evidence="1">
    <name type="scientific">freshwater metagenome</name>
    <dbReference type="NCBI Taxonomy" id="449393"/>
    <lineage>
        <taxon>unclassified sequences</taxon>
        <taxon>metagenomes</taxon>
        <taxon>ecological metagenomes</taxon>
    </lineage>
</organism>
<evidence type="ECO:0000313" key="1">
    <source>
        <dbReference type="EMBL" id="CAB4814783.1"/>
    </source>
</evidence>
<protein>
    <submittedName>
        <fullName evidence="1">Unannotated protein</fullName>
    </submittedName>
</protein>
<dbReference type="EMBL" id="CAFBON010000196">
    <property type="protein sequence ID" value="CAB5000275.1"/>
    <property type="molecule type" value="Genomic_DNA"/>
</dbReference>
<dbReference type="AlphaFoldDB" id="A0A6J6Z2S9"/>
<reference evidence="1" key="1">
    <citation type="submission" date="2020-05" db="EMBL/GenBank/DDBJ databases">
        <authorList>
            <person name="Chiriac C."/>
            <person name="Salcher M."/>
            <person name="Ghai R."/>
            <person name="Kavagutti S V."/>
        </authorList>
    </citation>
    <scope>NUCLEOTIDE SEQUENCE</scope>
</reference>
<dbReference type="EMBL" id="CAFAAJ010000133">
    <property type="protein sequence ID" value="CAB4814783.1"/>
    <property type="molecule type" value="Genomic_DNA"/>
</dbReference>
<gene>
    <name evidence="1" type="ORF">UFOPK3001_01811</name>
    <name evidence="2" type="ORF">UFOPK3954_01697</name>
</gene>
<name>A0A6J6Z2S9_9ZZZZ</name>
<sequence length="78" mass="8085">MTDGAAVQYRVSFGKKDEAVEGPDDAVLVISIPAADASTDPAVAFMSGRLKAEGHTGLLLEVLKSAAAADTIRRLATR</sequence>
<accession>A0A6J6Z2S9</accession>
<dbReference type="InterPro" id="IPR036527">
    <property type="entry name" value="SCP2_sterol-bd_dom_sf"/>
</dbReference>
<proteinExistence type="predicted"/>